<proteinExistence type="predicted"/>
<evidence type="ECO:0000313" key="1">
    <source>
        <dbReference type="EMBL" id="XCD05077.1"/>
    </source>
</evidence>
<sequence>MYKIPETKKTILKQIYDVLKQNGFDVYFPSQHKGECLSEYVVIKYAGTVNELNVSSERPIYDFLCYVPLDRYSILEQYIYDIKEVLKQLYPLIGYLGNEITSYYDEDVRAHMVSFQYQGIRKIYNWR</sequence>
<protein>
    <submittedName>
        <fullName evidence="1">Tail completion protein</fullName>
    </submittedName>
</protein>
<reference evidence="1" key="1">
    <citation type="submission" date="2024-03" db="EMBL/GenBank/DDBJ databases">
        <title>Diverse circular DNA viruses in blood, oral, and fecal samples of captive lemurs.</title>
        <authorList>
            <person name="Paietta E.N."/>
            <person name="Kraberger S."/>
            <person name="Lund M.C."/>
            <person name="Custer J.M."/>
            <person name="Vargas K.M."/>
            <person name="Ehmke E.E."/>
            <person name="Yoder A.D."/>
            <person name="Varsani A."/>
        </authorList>
    </citation>
    <scope>NUCLEOTIDE SEQUENCE</scope>
    <source>
        <strain evidence="1">Duke_24FS_3</strain>
    </source>
</reference>
<dbReference type="EMBL" id="PP511521">
    <property type="protein sequence ID" value="XCD05077.1"/>
    <property type="molecule type" value="Genomic_DNA"/>
</dbReference>
<name>A0AAU8AYR1_9CAUD</name>
<accession>A0AAU8AYR1</accession>
<organism evidence="1">
    <name type="scientific">Dulem virus 36</name>
    <dbReference type="NCBI Taxonomy" id="3145754"/>
    <lineage>
        <taxon>Viruses</taxon>
        <taxon>Duplodnaviria</taxon>
        <taxon>Heunggongvirae</taxon>
        <taxon>Uroviricota</taxon>
        <taxon>Caudoviricetes</taxon>
    </lineage>
</organism>